<accession>A0A5J6LFR4</accession>
<keyword evidence="3" id="KW-1185">Reference proteome</keyword>
<reference evidence="2 3" key="1">
    <citation type="submission" date="2019-09" db="EMBL/GenBank/DDBJ databases">
        <title>Nitrincola iocasae sp. nov., a bacterium isolated from the sediment collected at a cold seep field in South China Sea.</title>
        <authorList>
            <person name="Zhang H."/>
            <person name="Wang H."/>
            <person name="Li C."/>
        </authorList>
    </citation>
    <scope>NUCLEOTIDE SEQUENCE [LARGE SCALE GENOMIC DNA]</scope>
    <source>
        <strain evidence="2 3">KXZD1103</strain>
    </source>
</reference>
<dbReference type="KEGG" id="nik:F5I99_13210"/>
<name>A0A5J6LFR4_9GAMM</name>
<keyword evidence="1" id="KW-1133">Transmembrane helix</keyword>
<keyword evidence="1" id="KW-0472">Membrane</keyword>
<keyword evidence="1" id="KW-0812">Transmembrane</keyword>
<dbReference type="AlphaFoldDB" id="A0A5J6LFR4"/>
<evidence type="ECO:0000313" key="2">
    <source>
        <dbReference type="EMBL" id="QEW07375.1"/>
    </source>
</evidence>
<evidence type="ECO:0000256" key="1">
    <source>
        <dbReference type="SAM" id="Phobius"/>
    </source>
</evidence>
<gene>
    <name evidence="2" type="ORF">F5I99_13210</name>
</gene>
<dbReference type="EMBL" id="CP044222">
    <property type="protein sequence ID" value="QEW07375.1"/>
    <property type="molecule type" value="Genomic_DNA"/>
</dbReference>
<dbReference type="Proteomes" id="UP000325606">
    <property type="component" value="Chromosome"/>
</dbReference>
<dbReference type="RefSeq" id="WP_151056734.1">
    <property type="nucleotide sequence ID" value="NZ_CP044222.1"/>
</dbReference>
<sequence>MNKILRCLYSGTTYFVQEFVGQIIAAVILLAALVSWFYFSSIYAAIPVVLLGFLAWGVVSKAFKKSKSGNPNDASH</sequence>
<protein>
    <submittedName>
        <fullName evidence="2">Uncharacterized protein</fullName>
    </submittedName>
</protein>
<evidence type="ECO:0000313" key="3">
    <source>
        <dbReference type="Proteomes" id="UP000325606"/>
    </source>
</evidence>
<feature type="transmembrane region" description="Helical" evidence="1">
    <location>
        <begin position="12"/>
        <end position="36"/>
    </location>
</feature>
<feature type="transmembrane region" description="Helical" evidence="1">
    <location>
        <begin position="42"/>
        <end position="59"/>
    </location>
</feature>
<proteinExistence type="predicted"/>
<organism evidence="2 3">
    <name type="scientific">Nitrincola iocasae</name>
    <dbReference type="NCBI Taxonomy" id="2614693"/>
    <lineage>
        <taxon>Bacteria</taxon>
        <taxon>Pseudomonadati</taxon>
        <taxon>Pseudomonadota</taxon>
        <taxon>Gammaproteobacteria</taxon>
        <taxon>Oceanospirillales</taxon>
        <taxon>Oceanospirillaceae</taxon>
        <taxon>Nitrincola</taxon>
    </lineage>
</organism>